<keyword evidence="6" id="KW-0558">Oxidation</keyword>
<feature type="domain" description="Pyridine nucleotide-disulphide oxidoreductase dimerisation" evidence="8">
    <location>
        <begin position="328"/>
        <end position="425"/>
    </location>
</feature>
<gene>
    <name evidence="10" type="ORF">R0G89_06320</name>
</gene>
<dbReference type="EMBL" id="JAWJAV010000003">
    <property type="protein sequence ID" value="MDV2621347.1"/>
    <property type="molecule type" value="Genomic_DNA"/>
</dbReference>
<evidence type="ECO:0000259" key="9">
    <source>
        <dbReference type="Pfam" id="PF07992"/>
    </source>
</evidence>
<dbReference type="InterPro" id="IPR050260">
    <property type="entry name" value="FAD-bd_OxRdtase"/>
</dbReference>
<dbReference type="GeneID" id="57365103"/>
<proteinExistence type="inferred from homology"/>
<dbReference type="PANTHER" id="PTHR43429">
    <property type="entry name" value="PYRIDINE NUCLEOTIDE-DISULFIDE OXIDOREDUCTASE DOMAIN-CONTAINING"/>
    <property type="match status" value="1"/>
</dbReference>
<comment type="caution">
    <text evidence="10">The sequence shown here is derived from an EMBL/GenBank/DDBJ whole genome shotgun (WGS) entry which is preliminary data.</text>
</comment>
<keyword evidence="7" id="KW-0676">Redox-active center</keyword>
<keyword evidence="4" id="KW-0274">FAD</keyword>
<keyword evidence="5" id="KW-0560">Oxidoreductase</keyword>
<evidence type="ECO:0000256" key="7">
    <source>
        <dbReference type="ARBA" id="ARBA00023284"/>
    </source>
</evidence>
<accession>A0AAW8YGG8</accession>
<dbReference type="RefSeq" id="WP_056985028.1">
    <property type="nucleotide sequence ID" value="NZ_CP015206.1"/>
</dbReference>
<organism evidence="10 11">
    <name type="scientific">Pediococcus acidilactici</name>
    <dbReference type="NCBI Taxonomy" id="1254"/>
    <lineage>
        <taxon>Bacteria</taxon>
        <taxon>Bacillati</taxon>
        <taxon>Bacillota</taxon>
        <taxon>Bacilli</taxon>
        <taxon>Lactobacillales</taxon>
        <taxon>Lactobacillaceae</taxon>
        <taxon>Pediococcus</taxon>
        <taxon>Pediococcus acidilactici group</taxon>
    </lineage>
</organism>
<reference evidence="10" key="2">
    <citation type="submission" date="2023-10" db="EMBL/GenBank/DDBJ databases">
        <authorList>
            <person name="Khurajog B."/>
        </authorList>
    </citation>
    <scope>NUCLEOTIDE SEQUENCE</scope>
    <source>
        <strain evidence="10">BF9</strain>
    </source>
</reference>
<protein>
    <submittedName>
        <fullName evidence="10">FAD-dependent oxidoreductase</fullName>
    </submittedName>
</protein>
<dbReference type="Gene3D" id="3.50.50.60">
    <property type="entry name" value="FAD/NAD(P)-binding domain"/>
    <property type="match status" value="2"/>
</dbReference>
<feature type="domain" description="FAD/NAD(P)-binding" evidence="9">
    <location>
        <begin position="1"/>
        <end position="303"/>
    </location>
</feature>
<evidence type="ECO:0000256" key="5">
    <source>
        <dbReference type="ARBA" id="ARBA00023002"/>
    </source>
</evidence>
<evidence type="ECO:0000259" key="8">
    <source>
        <dbReference type="Pfam" id="PF02852"/>
    </source>
</evidence>
<dbReference type="PRINTS" id="PR00411">
    <property type="entry name" value="PNDRDTASEI"/>
</dbReference>
<sequence length="447" mass="48859">MKIAIVGCTHAGTFAAQQILTEHPDYDVTVYERNDNLSFLSCGIALWVGNHVSDPKKMFYSSPEALTELGATMKMKHDVLDIDPDTKTLKVKNLATNEEFTDTYDKLVMTTGSSPVIPPIDGIDNERIKLCKNWNDAAELKRIDDDVKSVVVIGAGYIGAELAEQYAITGREVTLIDGLPNVLAKNFDPEISDRVAKDYTDHGVKLAMNEMVQGFSGTDQITVKTDKGSYTADYAILCVGFRPHTSLLKNKVDMLKNGAIITDEYMQTSNPDIFAAGDASVVHYNPTGKDDYIPLATNAVRQGILIGHNIEKPTVKYLGTQASSAVALFGKTLASTGLTEGGAQARGVEVDSVTLEQDYRPEFMLTTTPILMRLVWDPKTRVVLGGAFYSDYDCAQSANTVSLAIQNKMTIDDLSMVDMFFQPNYDQPLNYINALAMAAVAKADSKK</sequence>
<dbReference type="KEGG" id="paci:A4V11_07995"/>
<evidence type="ECO:0000313" key="10">
    <source>
        <dbReference type="EMBL" id="MDV2621347.1"/>
    </source>
</evidence>
<evidence type="ECO:0000256" key="1">
    <source>
        <dbReference type="ARBA" id="ARBA00001974"/>
    </source>
</evidence>
<comment type="similarity">
    <text evidence="2">Belongs to the class-III pyridine nucleotide-disulfide oxidoreductase family.</text>
</comment>
<dbReference type="InterPro" id="IPR036188">
    <property type="entry name" value="FAD/NAD-bd_sf"/>
</dbReference>
<dbReference type="PANTHER" id="PTHR43429:SF1">
    <property type="entry name" value="NAD(P)H SULFUR OXIDOREDUCTASE (COA-DEPENDENT)"/>
    <property type="match status" value="1"/>
</dbReference>
<dbReference type="SUPFAM" id="SSF55424">
    <property type="entry name" value="FAD/NAD-linked reductases, dimerisation (C-terminal) domain"/>
    <property type="match status" value="1"/>
</dbReference>
<dbReference type="InterPro" id="IPR023753">
    <property type="entry name" value="FAD/NAD-binding_dom"/>
</dbReference>
<evidence type="ECO:0000256" key="3">
    <source>
        <dbReference type="ARBA" id="ARBA00022630"/>
    </source>
</evidence>
<dbReference type="Proteomes" id="UP001280897">
    <property type="component" value="Unassembled WGS sequence"/>
</dbReference>
<evidence type="ECO:0000256" key="2">
    <source>
        <dbReference type="ARBA" id="ARBA00009130"/>
    </source>
</evidence>
<dbReference type="GO" id="GO:0016491">
    <property type="term" value="F:oxidoreductase activity"/>
    <property type="evidence" value="ECO:0007669"/>
    <property type="project" value="UniProtKB-KW"/>
</dbReference>
<dbReference type="SUPFAM" id="SSF51905">
    <property type="entry name" value="FAD/NAD(P)-binding domain"/>
    <property type="match status" value="1"/>
</dbReference>
<dbReference type="Pfam" id="PF07992">
    <property type="entry name" value="Pyr_redox_2"/>
    <property type="match status" value="1"/>
</dbReference>
<dbReference type="InterPro" id="IPR004099">
    <property type="entry name" value="Pyr_nucl-diS_OxRdtase_dimer"/>
</dbReference>
<dbReference type="Gene3D" id="3.30.390.30">
    <property type="match status" value="1"/>
</dbReference>
<comment type="cofactor">
    <cofactor evidence="1">
        <name>FAD</name>
        <dbReference type="ChEBI" id="CHEBI:57692"/>
    </cofactor>
</comment>
<dbReference type="Pfam" id="PF02852">
    <property type="entry name" value="Pyr_redox_dim"/>
    <property type="match status" value="1"/>
</dbReference>
<dbReference type="PRINTS" id="PR00368">
    <property type="entry name" value="FADPNR"/>
</dbReference>
<reference evidence="10" key="1">
    <citation type="journal article" date="2023" name="PeerJ">
        <title>Selection and evaluation of lactic acid bacteria from chicken feces in Thailand as potential probiotics.</title>
        <authorList>
            <person name="Khurajog B."/>
            <person name="Disastra Y."/>
            <person name="Lawwyne L.D."/>
            <person name="Sirichokchatchawan W."/>
            <person name="Niyomtham W."/>
            <person name="Yindee J."/>
            <person name="Hampson D.J."/>
            <person name="Prapasarakul N."/>
        </authorList>
    </citation>
    <scope>NUCLEOTIDE SEQUENCE</scope>
    <source>
        <strain evidence="10">BF9</strain>
    </source>
</reference>
<evidence type="ECO:0000256" key="4">
    <source>
        <dbReference type="ARBA" id="ARBA00022827"/>
    </source>
</evidence>
<evidence type="ECO:0000256" key="6">
    <source>
        <dbReference type="ARBA" id="ARBA00023097"/>
    </source>
</evidence>
<dbReference type="InterPro" id="IPR016156">
    <property type="entry name" value="FAD/NAD-linked_Rdtase_dimer_sf"/>
</dbReference>
<keyword evidence="3" id="KW-0285">Flavoprotein</keyword>
<name>A0AAW8YGG8_PEDAC</name>
<evidence type="ECO:0000313" key="11">
    <source>
        <dbReference type="Proteomes" id="UP001280897"/>
    </source>
</evidence>
<dbReference type="AlphaFoldDB" id="A0AAW8YGG8"/>